<sequence>MKAVAYYRRSTNIQENSIEMQRQMARNASYQKALLIDEEFIDDAVSGRKKTIQEREGLSSMLSKIESGEITDVFVYKRDRLARNALDYLQIFQLLKEKQVKVHFTAENEIPIQYSPAGELIELLMAGIIQREGEQIVERISETIKANFQRGKNPGNLPFGYEFDKLTKTISRDVEKLSVVKSIFDAVNSNDFKTMRQLTDYLKDNNIQRDEKPWSSQMARNVLSNPTYMGIRLLNLSGEVLKSRYDALAIVTESEWLTAQEALEVLTSKRKPVEKEKVTFHLENLVFCKQCNEPLQPKKGMKNKESIHYYSCRTHQIKLIKSELENQVLDSCKQFFQELLKTHLPDFHQRRRNEMSKTLENQIDEMEQNLHKLNQRLERKIEKWLNENRQFKKEKLEADLLNLLQQIADEKERIHFIEKEMIELTQTIEFPSDNLDIHESTMRVYFRDIISKIEVEEHMMNIEFKHPFLSTKEVLHTRVS</sequence>
<protein>
    <submittedName>
        <fullName evidence="6">Recombinase family protein</fullName>
    </submittedName>
</protein>
<keyword evidence="2" id="KW-0233">DNA recombination</keyword>
<evidence type="ECO:0000256" key="1">
    <source>
        <dbReference type="ARBA" id="ARBA00023125"/>
    </source>
</evidence>
<dbReference type="SMART" id="SM00857">
    <property type="entry name" value="Resolvase"/>
    <property type="match status" value="1"/>
</dbReference>
<name>A0ABW4LTB5_9BACI</name>
<evidence type="ECO:0000313" key="7">
    <source>
        <dbReference type="Proteomes" id="UP001597214"/>
    </source>
</evidence>
<dbReference type="Gene3D" id="3.40.50.1390">
    <property type="entry name" value="Resolvase, N-terminal catalytic domain"/>
    <property type="match status" value="1"/>
</dbReference>
<evidence type="ECO:0000256" key="3">
    <source>
        <dbReference type="SAM" id="Coils"/>
    </source>
</evidence>
<feature type="coiled-coil region" evidence="3">
    <location>
        <begin position="349"/>
        <end position="427"/>
    </location>
</feature>
<comment type="caution">
    <text evidence="6">The sequence shown here is derived from an EMBL/GenBank/DDBJ whole genome shotgun (WGS) entry which is preliminary data.</text>
</comment>
<dbReference type="PANTHER" id="PTHR30461">
    <property type="entry name" value="DNA-INVERTASE FROM LAMBDOID PROPHAGE"/>
    <property type="match status" value="1"/>
</dbReference>
<evidence type="ECO:0000313" key="6">
    <source>
        <dbReference type="EMBL" id="MFD1738347.1"/>
    </source>
</evidence>
<feature type="domain" description="Recombinase" evidence="5">
    <location>
        <begin position="158"/>
        <end position="269"/>
    </location>
</feature>
<dbReference type="InterPro" id="IPR006119">
    <property type="entry name" value="Resolv_N"/>
</dbReference>
<dbReference type="InterPro" id="IPR050639">
    <property type="entry name" value="SSR_resolvase"/>
</dbReference>
<evidence type="ECO:0000259" key="5">
    <source>
        <dbReference type="PROSITE" id="PS51737"/>
    </source>
</evidence>
<dbReference type="SUPFAM" id="SSF53041">
    <property type="entry name" value="Resolvase-like"/>
    <property type="match status" value="1"/>
</dbReference>
<organism evidence="6 7">
    <name type="scientific">Bacillus salitolerans</name>
    <dbReference type="NCBI Taxonomy" id="1437434"/>
    <lineage>
        <taxon>Bacteria</taxon>
        <taxon>Bacillati</taxon>
        <taxon>Bacillota</taxon>
        <taxon>Bacilli</taxon>
        <taxon>Bacillales</taxon>
        <taxon>Bacillaceae</taxon>
        <taxon>Bacillus</taxon>
    </lineage>
</organism>
<dbReference type="Gene3D" id="3.90.1750.20">
    <property type="entry name" value="Putative Large Serine Recombinase, Chain B, Domain 2"/>
    <property type="match status" value="1"/>
</dbReference>
<evidence type="ECO:0000259" key="4">
    <source>
        <dbReference type="PROSITE" id="PS51736"/>
    </source>
</evidence>
<gene>
    <name evidence="6" type="ORF">ACFSCX_17630</name>
</gene>
<evidence type="ECO:0000256" key="2">
    <source>
        <dbReference type="ARBA" id="ARBA00023172"/>
    </source>
</evidence>
<keyword evidence="7" id="KW-1185">Reference proteome</keyword>
<dbReference type="PROSITE" id="PS51736">
    <property type="entry name" value="RECOMBINASES_3"/>
    <property type="match status" value="1"/>
</dbReference>
<reference evidence="7" key="1">
    <citation type="journal article" date="2019" name="Int. J. Syst. Evol. Microbiol.">
        <title>The Global Catalogue of Microorganisms (GCM) 10K type strain sequencing project: providing services to taxonomists for standard genome sequencing and annotation.</title>
        <authorList>
            <consortium name="The Broad Institute Genomics Platform"/>
            <consortium name="The Broad Institute Genome Sequencing Center for Infectious Disease"/>
            <person name="Wu L."/>
            <person name="Ma J."/>
        </authorList>
    </citation>
    <scope>NUCLEOTIDE SEQUENCE [LARGE SCALE GENOMIC DNA]</scope>
    <source>
        <strain evidence="7">CCUG 49339</strain>
    </source>
</reference>
<dbReference type="PANTHER" id="PTHR30461:SF2">
    <property type="entry name" value="SERINE RECOMBINASE PINE-RELATED"/>
    <property type="match status" value="1"/>
</dbReference>
<keyword evidence="1" id="KW-0238">DNA-binding</keyword>
<dbReference type="CDD" id="cd00338">
    <property type="entry name" value="Ser_Recombinase"/>
    <property type="match status" value="1"/>
</dbReference>
<dbReference type="RefSeq" id="WP_377929557.1">
    <property type="nucleotide sequence ID" value="NZ_JBHUEM010000044.1"/>
</dbReference>
<feature type="domain" description="Resolvase/invertase-type recombinase catalytic" evidence="4">
    <location>
        <begin position="2"/>
        <end position="151"/>
    </location>
</feature>
<dbReference type="EMBL" id="JBHUEM010000044">
    <property type="protein sequence ID" value="MFD1738347.1"/>
    <property type="molecule type" value="Genomic_DNA"/>
</dbReference>
<dbReference type="PROSITE" id="PS51737">
    <property type="entry name" value="RECOMBINASE_DNA_BIND"/>
    <property type="match status" value="1"/>
</dbReference>
<accession>A0ABW4LTB5</accession>
<dbReference type="InterPro" id="IPR011109">
    <property type="entry name" value="DNA_bind_recombinase_dom"/>
</dbReference>
<dbReference type="Pfam" id="PF00239">
    <property type="entry name" value="Resolvase"/>
    <property type="match status" value="1"/>
</dbReference>
<proteinExistence type="predicted"/>
<dbReference type="Pfam" id="PF07508">
    <property type="entry name" value="Recombinase"/>
    <property type="match status" value="1"/>
</dbReference>
<dbReference type="InterPro" id="IPR036162">
    <property type="entry name" value="Resolvase-like_N_sf"/>
</dbReference>
<dbReference type="InterPro" id="IPR038109">
    <property type="entry name" value="DNA_bind_recomb_sf"/>
</dbReference>
<dbReference type="Proteomes" id="UP001597214">
    <property type="component" value="Unassembled WGS sequence"/>
</dbReference>
<keyword evidence="3" id="KW-0175">Coiled coil</keyword>